<protein>
    <recommendedName>
        <fullName evidence="2">Thoeris protein ThsA Macro domain-containing protein</fullName>
    </recommendedName>
</protein>
<sequence>MRLLVMKIGIFNGELWKKISATGGWVFGFLGALISFIDIEEAIRVKMLCAFVVLMIIFFLFELIKANILWKARLNVGESEIIIREGDIFSNDIYENKKLIKVFAFNEYFDTEVDDNVISHGSLNGQFIDKHVNNVLSLDKAIDSDKRLSTRHKLGEDSTRESGKKIKYELGSIFKFSDDIFLTALTHFDSKNRAYLSIQDYIKFLVNFWDEIDELYAGKTVVITLFGSGITRLDHDRYSATEILDTILWTFKLRRIKFKKPTKLMILLDKDTNRQINYFLLRSRFYGLQK</sequence>
<feature type="transmembrane region" description="Helical" evidence="1">
    <location>
        <begin position="45"/>
        <end position="64"/>
    </location>
</feature>
<reference evidence="3" key="1">
    <citation type="submission" date="2010-07" db="EMBL/GenBank/DDBJ databases">
        <authorList>
            <person name="Muzny D."/>
            <person name="Qin X."/>
            <person name="Deng J."/>
            <person name="Jiang H."/>
            <person name="Liu Y."/>
            <person name="Qu J."/>
            <person name="Song X.-Z."/>
            <person name="Zhang L."/>
            <person name="Thornton R."/>
            <person name="Coyle M."/>
            <person name="Francisco L."/>
            <person name="Jackson L."/>
            <person name="Javaid M."/>
            <person name="Korchina V."/>
            <person name="Kovar C."/>
            <person name="Mata R."/>
            <person name="Mathew T."/>
            <person name="Ngo R."/>
            <person name="Nguyen L."/>
            <person name="Nguyen N."/>
            <person name="Okwuonu G."/>
            <person name="Ongeri F."/>
            <person name="Pham C."/>
            <person name="Simmons D."/>
            <person name="Wilczek-Boney K."/>
            <person name="Hale W."/>
            <person name="Jakkamsetti A."/>
            <person name="Pham P."/>
            <person name="Ruth R."/>
            <person name="San Lucas F."/>
            <person name="Warren J."/>
            <person name="Zhang J."/>
            <person name="Zhao Z."/>
            <person name="Zhou C."/>
            <person name="Zhu D."/>
            <person name="Lee S."/>
            <person name="Bess C."/>
            <person name="Blankenburg K."/>
            <person name="Forbes L."/>
            <person name="Fu Q."/>
            <person name="Gubbala S."/>
            <person name="Hirani K."/>
            <person name="Jayaseelan J.C."/>
            <person name="Lara F."/>
            <person name="Munidasa M."/>
            <person name="Palculict T."/>
            <person name="Patil S."/>
            <person name="Pu L.-L."/>
            <person name="Saada N."/>
            <person name="Tang L."/>
            <person name="Weissenberger G."/>
            <person name="Zhu Y."/>
            <person name="Hemphill L."/>
            <person name="Shang Y."/>
            <person name="Youmans B."/>
            <person name="Ayvaz T."/>
            <person name="Ross M."/>
            <person name="Santibanez J."/>
            <person name="Aqrawi P."/>
            <person name="Gross S."/>
            <person name="Joshi V."/>
            <person name="Fowler G."/>
            <person name="Nazareth L."/>
            <person name="Reid J."/>
            <person name="Worley K."/>
            <person name="Petrosino J."/>
            <person name="Highlander S."/>
            <person name="Gibbs R."/>
        </authorList>
    </citation>
    <scope>NUCLEOTIDE SEQUENCE [LARGE SCALE GENOMIC DNA]</scope>
    <source>
        <strain evidence="3">DSM 20284</strain>
    </source>
</reference>
<feature type="domain" description="Thoeris protein ThsA Macro" evidence="2">
    <location>
        <begin position="81"/>
        <end position="268"/>
    </location>
</feature>
<dbReference type="eggNOG" id="ENOG502Z81N">
    <property type="taxonomic scope" value="Bacteria"/>
</dbReference>
<keyword evidence="4" id="KW-1185">Reference proteome</keyword>
<comment type="caution">
    <text evidence="3">The sequence shown here is derived from an EMBL/GenBank/DDBJ whole genome shotgun (WGS) entry which is preliminary data.</text>
</comment>
<organism evidence="3 4">
    <name type="scientific">Pediococcus acidilactici DSM 20284</name>
    <dbReference type="NCBI Taxonomy" id="862514"/>
    <lineage>
        <taxon>Bacteria</taxon>
        <taxon>Bacillati</taxon>
        <taxon>Bacillota</taxon>
        <taxon>Bacilli</taxon>
        <taxon>Lactobacillales</taxon>
        <taxon>Lactobacillaceae</taxon>
        <taxon>Pediococcus</taxon>
        <taxon>Pediococcus acidilactici group</taxon>
    </lineage>
</organism>
<evidence type="ECO:0000313" key="3">
    <source>
        <dbReference type="EMBL" id="EFL96228.1"/>
    </source>
</evidence>
<name>E0NDA7_PEDAC</name>
<feature type="transmembrane region" description="Helical" evidence="1">
    <location>
        <begin position="21"/>
        <end position="39"/>
    </location>
</feature>
<dbReference type="HOGENOM" id="CLU_083562_0_0_9"/>
<proteinExistence type="predicted"/>
<keyword evidence="1" id="KW-1133">Transmembrane helix</keyword>
<gene>
    <name evidence="3" type="ORF">HMPREF0623_0279</name>
</gene>
<keyword evidence="1" id="KW-0812">Transmembrane</keyword>
<dbReference type="InterPro" id="IPR045535">
    <property type="entry name" value="ThsA_Macro"/>
</dbReference>
<evidence type="ECO:0000256" key="1">
    <source>
        <dbReference type="SAM" id="Phobius"/>
    </source>
</evidence>
<dbReference type="Pfam" id="PF20016">
    <property type="entry name" value="ThsA_Macro"/>
    <property type="match status" value="1"/>
</dbReference>
<evidence type="ECO:0000313" key="4">
    <source>
        <dbReference type="Proteomes" id="UP000004470"/>
    </source>
</evidence>
<dbReference type="AlphaFoldDB" id="E0NDA7"/>
<evidence type="ECO:0000259" key="2">
    <source>
        <dbReference type="Pfam" id="PF20016"/>
    </source>
</evidence>
<accession>E0NDA7</accession>
<keyword evidence="1" id="KW-0472">Membrane</keyword>
<dbReference type="EMBL" id="AEEG01000002">
    <property type="protein sequence ID" value="EFL96228.1"/>
    <property type="molecule type" value="Genomic_DNA"/>
</dbReference>
<dbReference type="Proteomes" id="UP000004470">
    <property type="component" value="Unassembled WGS sequence"/>
</dbReference>